<dbReference type="PANTHER" id="PTHR43345:SF5">
    <property type="entry name" value="3-ISOPROPYLMALATE DEHYDRATASE SMALL SUBUNIT"/>
    <property type="match status" value="1"/>
</dbReference>
<sequence>MNEAGASAVVGAYASAICLDTDAIIPSREMKRVSKHGLAEGLFSGWRYLAGTDRSLDPLFVLNQPAYTGASILLAGSDFGCGSSREHAVWTLKEFGIRAIVAPGFGAIFHNNCVRNGLLPVVLPMATVQALADDCAGAPATHHGTAIFNNVEASFKYQVTPALLMSVWPRTMPGAAASTTLQAHRMAIYQKASGIDCTGQRAVAAINGVCPSADDSQAVLPVGLRHKF</sequence>
<dbReference type="EC" id="4.2.1.33" evidence="6"/>
<evidence type="ECO:0000256" key="4">
    <source>
        <dbReference type="ARBA" id="ARBA00009845"/>
    </source>
</evidence>
<keyword evidence="7" id="KW-0432">Leucine biosynthesis</keyword>
<dbReference type="KEGG" id="cnc:CNE_1c15700"/>
<protein>
    <recommendedName>
        <fullName evidence="6">3-isopropylmalate dehydratase</fullName>
        <ecNumber evidence="6">4.2.1.33</ecNumber>
    </recommendedName>
</protein>
<dbReference type="InterPro" id="IPR033940">
    <property type="entry name" value="IPMI_Swivel"/>
</dbReference>
<comment type="catalytic activity">
    <reaction evidence="1">
        <text>(2R,3S)-3-isopropylmalate = (2S)-2-isopropylmalate</text>
        <dbReference type="Rhea" id="RHEA:32287"/>
        <dbReference type="ChEBI" id="CHEBI:1178"/>
        <dbReference type="ChEBI" id="CHEBI:35121"/>
        <dbReference type="EC" id="4.2.1.33"/>
    </reaction>
</comment>
<gene>
    <name evidence="12" type="primary">leuD1</name>
    <name evidence="12" type="ordered locus">CNE_1c15700</name>
</gene>
<evidence type="ECO:0000256" key="1">
    <source>
        <dbReference type="ARBA" id="ARBA00000491"/>
    </source>
</evidence>
<dbReference type="GeneID" id="92902393"/>
<dbReference type="InterPro" id="IPR000573">
    <property type="entry name" value="AconitaseA/IPMdHydase_ssu_swvl"/>
</dbReference>
<evidence type="ECO:0000313" key="12">
    <source>
        <dbReference type="EMBL" id="AEI76913.1"/>
    </source>
</evidence>
<evidence type="ECO:0000313" key="13">
    <source>
        <dbReference type="Proteomes" id="UP000006798"/>
    </source>
</evidence>
<dbReference type="InterPro" id="IPR015928">
    <property type="entry name" value="Aconitase/3IPM_dehydase_swvl"/>
</dbReference>
<evidence type="ECO:0000259" key="11">
    <source>
        <dbReference type="Pfam" id="PF00694"/>
    </source>
</evidence>
<dbReference type="GO" id="GO:0009098">
    <property type="term" value="P:L-leucine biosynthetic process"/>
    <property type="evidence" value="ECO:0007669"/>
    <property type="project" value="UniProtKB-UniPathway"/>
</dbReference>
<dbReference type="RefSeq" id="WP_013956547.1">
    <property type="nucleotide sequence ID" value="NC_015726.1"/>
</dbReference>
<evidence type="ECO:0000256" key="8">
    <source>
        <dbReference type="ARBA" id="ARBA00022605"/>
    </source>
</evidence>
<feature type="domain" description="Aconitase A/isopropylmalate dehydratase small subunit swivel" evidence="11">
    <location>
        <begin position="19"/>
        <end position="124"/>
    </location>
</feature>
<dbReference type="InterPro" id="IPR004431">
    <property type="entry name" value="3-IsopropMal_deHydase_ssu"/>
</dbReference>
<dbReference type="Proteomes" id="UP000006798">
    <property type="component" value="Chromosome 1"/>
</dbReference>
<reference evidence="12 13" key="1">
    <citation type="journal article" date="2011" name="J. Bacteriol.">
        <title>Complete genome sequence of the type strain Cupriavidus necator N-1.</title>
        <authorList>
            <person name="Poehlein A."/>
            <person name="Kusian B."/>
            <person name="Friedrich B."/>
            <person name="Daniel R."/>
            <person name="Bowien B."/>
        </authorList>
    </citation>
    <scope>NUCLEOTIDE SEQUENCE [LARGE SCALE GENOMIC DNA]</scope>
    <source>
        <strain evidence="13">ATCC 43291 / DSM 13513 / CCUG 52238 / LMG 8453 / N-1</strain>
    </source>
</reference>
<name>G0EUA6_CUPNN</name>
<evidence type="ECO:0000256" key="6">
    <source>
        <dbReference type="ARBA" id="ARBA00011998"/>
    </source>
</evidence>
<proteinExistence type="inferred from homology"/>
<dbReference type="Gene3D" id="3.20.19.10">
    <property type="entry name" value="Aconitase, domain 4"/>
    <property type="match status" value="1"/>
</dbReference>
<dbReference type="GO" id="GO:0003861">
    <property type="term" value="F:3-isopropylmalate dehydratase activity"/>
    <property type="evidence" value="ECO:0007669"/>
    <property type="project" value="UniProtKB-EC"/>
</dbReference>
<evidence type="ECO:0000256" key="5">
    <source>
        <dbReference type="ARBA" id="ARBA00011271"/>
    </source>
</evidence>
<dbReference type="CDD" id="cd01577">
    <property type="entry name" value="IPMI_Swivel"/>
    <property type="match status" value="1"/>
</dbReference>
<comment type="function">
    <text evidence="2">Catalyzes the isomerization between 2-isopropylmalate and 3-isopropylmalate, via the formation of 2-isopropylmaleate.</text>
</comment>
<dbReference type="HOGENOM" id="CLU_1213170_0_0_4"/>
<dbReference type="NCBIfam" id="TIGR00171">
    <property type="entry name" value="leuD"/>
    <property type="match status" value="1"/>
</dbReference>
<comment type="pathway">
    <text evidence="3">Amino-acid biosynthesis; L-leucine biosynthesis; L-leucine from 3-methyl-2-oxobutanoate: step 2/4.</text>
</comment>
<dbReference type="InterPro" id="IPR050075">
    <property type="entry name" value="LeuD"/>
</dbReference>
<dbReference type="EMBL" id="CP002877">
    <property type="protein sequence ID" value="AEI76913.1"/>
    <property type="molecule type" value="Genomic_DNA"/>
</dbReference>
<evidence type="ECO:0000256" key="10">
    <source>
        <dbReference type="ARBA" id="ARBA00023304"/>
    </source>
</evidence>
<organism evidence="12 13">
    <name type="scientific">Cupriavidus necator (strain ATCC 43291 / DSM 13513 / CCUG 52238 / LMG 8453 / N-1)</name>
    <name type="common">Ralstonia eutropha</name>
    <dbReference type="NCBI Taxonomy" id="1042878"/>
    <lineage>
        <taxon>Bacteria</taxon>
        <taxon>Pseudomonadati</taxon>
        <taxon>Pseudomonadota</taxon>
        <taxon>Betaproteobacteria</taxon>
        <taxon>Burkholderiales</taxon>
        <taxon>Burkholderiaceae</taxon>
        <taxon>Cupriavidus</taxon>
    </lineage>
</organism>
<dbReference type="AlphaFoldDB" id="G0EUA6"/>
<evidence type="ECO:0000256" key="9">
    <source>
        <dbReference type="ARBA" id="ARBA00023239"/>
    </source>
</evidence>
<evidence type="ECO:0000256" key="7">
    <source>
        <dbReference type="ARBA" id="ARBA00022430"/>
    </source>
</evidence>
<keyword evidence="9 12" id="KW-0456">Lyase</keyword>
<dbReference type="SUPFAM" id="SSF52016">
    <property type="entry name" value="LeuD/IlvD-like"/>
    <property type="match status" value="1"/>
</dbReference>
<keyword evidence="10" id="KW-0100">Branched-chain amino acid biosynthesis</keyword>
<comment type="subunit">
    <text evidence="5">Heterodimer of LeuC and LeuD.</text>
</comment>
<dbReference type="UniPathway" id="UPA00048">
    <property type="reaction ID" value="UER00071"/>
</dbReference>
<dbReference type="GO" id="GO:0009316">
    <property type="term" value="C:3-isopropylmalate dehydratase complex"/>
    <property type="evidence" value="ECO:0007669"/>
    <property type="project" value="InterPro"/>
</dbReference>
<comment type="similarity">
    <text evidence="4">Belongs to the LeuD family. LeuD type 1 subfamily.</text>
</comment>
<evidence type="ECO:0000256" key="2">
    <source>
        <dbReference type="ARBA" id="ARBA00002695"/>
    </source>
</evidence>
<keyword evidence="8" id="KW-0028">Amino-acid biosynthesis</keyword>
<evidence type="ECO:0000256" key="3">
    <source>
        <dbReference type="ARBA" id="ARBA00004729"/>
    </source>
</evidence>
<dbReference type="PANTHER" id="PTHR43345">
    <property type="entry name" value="3-ISOPROPYLMALATE DEHYDRATASE SMALL SUBUNIT 2-RELATED-RELATED"/>
    <property type="match status" value="1"/>
</dbReference>
<accession>G0EUA6</accession>
<dbReference type="Pfam" id="PF00694">
    <property type="entry name" value="Aconitase_C"/>
    <property type="match status" value="1"/>
</dbReference>